<accession>A0ABQ5EFV9</accession>
<feature type="compositionally biased region" description="Basic residues" evidence="1">
    <location>
        <begin position="40"/>
        <end position="51"/>
    </location>
</feature>
<comment type="caution">
    <text evidence="2">The sequence shown here is derived from an EMBL/GenBank/DDBJ whole genome shotgun (WGS) entry which is preliminary data.</text>
</comment>
<sequence length="170" mass="18947">MNLSTSSQPTQQRLRNTPPNSPPHLSTQASQSESSSVGKGKPRGKGRKPRPKKADITHTRWTQSGEKLLAETVGCVENHHKWRGVKAVVPGRRVRTAEDIEEPNELFRGDAIPRPPGKPRPSKIQKSDSSRSAGSASTGGQAFKEMVQEELLIEREKNGFYRYTNFFSRN</sequence>
<proteinExistence type="predicted"/>
<dbReference type="Proteomes" id="UP001151760">
    <property type="component" value="Unassembled WGS sequence"/>
</dbReference>
<name>A0ABQ5EFV9_9ASTR</name>
<feature type="compositionally biased region" description="Low complexity" evidence="1">
    <location>
        <begin position="130"/>
        <end position="142"/>
    </location>
</feature>
<reference evidence="2" key="2">
    <citation type="submission" date="2022-01" db="EMBL/GenBank/DDBJ databases">
        <authorList>
            <person name="Yamashiro T."/>
            <person name="Shiraishi A."/>
            <person name="Satake H."/>
            <person name="Nakayama K."/>
        </authorList>
    </citation>
    <scope>NUCLEOTIDE SEQUENCE</scope>
</reference>
<organism evidence="2 3">
    <name type="scientific">Tanacetum coccineum</name>
    <dbReference type="NCBI Taxonomy" id="301880"/>
    <lineage>
        <taxon>Eukaryota</taxon>
        <taxon>Viridiplantae</taxon>
        <taxon>Streptophyta</taxon>
        <taxon>Embryophyta</taxon>
        <taxon>Tracheophyta</taxon>
        <taxon>Spermatophyta</taxon>
        <taxon>Magnoliopsida</taxon>
        <taxon>eudicotyledons</taxon>
        <taxon>Gunneridae</taxon>
        <taxon>Pentapetalae</taxon>
        <taxon>asterids</taxon>
        <taxon>campanulids</taxon>
        <taxon>Asterales</taxon>
        <taxon>Asteraceae</taxon>
        <taxon>Asteroideae</taxon>
        <taxon>Anthemideae</taxon>
        <taxon>Anthemidinae</taxon>
        <taxon>Tanacetum</taxon>
    </lineage>
</organism>
<evidence type="ECO:0000313" key="2">
    <source>
        <dbReference type="EMBL" id="GJT49697.1"/>
    </source>
</evidence>
<feature type="region of interest" description="Disordered" evidence="1">
    <location>
        <begin position="99"/>
        <end position="143"/>
    </location>
</feature>
<protein>
    <submittedName>
        <fullName evidence="2">Uncharacterized protein</fullName>
    </submittedName>
</protein>
<evidence type="ECO:0000313" key="3">
    <source>
        <dbReference type="Proteomes" id="UP001151760"/>
    </source>
</evidence>
<keyword evidence="3" id="KW-1185">Reference proteome</keyword>
<evidence type="ECO:0000256" key="1">
    <source>
        <dbReference type="SAM" id="MobiDB-lite"/>
    </source>
</evidence>
<feature type="compositionally biased region" description="Low complexity" evidence="1">
    <location>
        <begin position="26"/>
        <end position="39"/>
    </location>
</feature>
<feature type="region of interest" description="Disordered" evidence="1">
    <location>
        <begin position="1"/>
        <end position="66"/>
    </location>
</feature>
<reference evidence="2" key="1">
    <citation type="journal article" date="2022" name="Int. J. Mol. Sci.">
        <title>Draft Genome of Tanacetum Coccineum: Genomic Comparison of Closely Related Tanacetum-Family Plants.</title>
        <authorList>
            <person name="Yamashiro T."/>
            <person name="Shiraishi A."/>
            <person name="Nakayama K."/>
            <person name="Satake H."/>
        </authorList>
    </citation>
    <scope>NUCLEOTIDE SEQUENCE</scope>
</reference>
<dbReference type="EMBL" id="BQNB010016258">
    <property type="protein sequence ID" value="GJT49697.1"/>
    <property type="molecule type" value="Genomic_DNA"/>
</dbReference>
<gene>
    <name evidence="2" type="ORF">Tco_0975854</name>
</gene>
<feature type="compositionally biased region" description="Polar residues" evidence="1">
    <location>
        <begin position="1"/>
        <end position="18"/>
    </location>
</feature>